<sequence>MRSVSNASLARDFNLIEAVESGNVIGARQCLSDGASPNVRKVVTLTVNTGRWDRTSGPPRTDTSEGESALALAILYGQVDMVSALLEGGSDPNIAIGWQISGLDPWTTENWNKSRWEANWSYPSALALAVGRAGRVTNAEAKPITNWQSDAQSSFKFRINKRGGTPKVVNPSLNADRLLEVSLTPKIEIVTLLIRHGASVSEEILEGTRTLKDRKIHDLLQGHRLGELERQRQRAEEELARRAKEEVARMVESSVELIVSDLRGQLETLEEKLDTQTAHYEHQLKLLHHEIANLKIQLANSTLKQQVIPPTPIKQVRLVRLPYTPREGDEIELDIGQEVFVHLEYVDGWGRGLNVTTGVLGFFPMDCVSETAIGTTTLSVAQRTASLDRPVVNANERSPTPPALPVRPPRIVFSPGRAEVGKR</sequence>
<dbReference type="InterPro" id="IPR036770">
    <property type="entry name" value="Ankyrin_rpt-contain_sf"/>
</dbReference>
<dbReference type="SMART" id="SM00248">
    <property type="entry name" value="ANK"/>
    <property type="match status" value="2"/>
</dbReference>
<evidence type="ECO:0000313" key="7">
    <source>
        <dbReference type="Proteomes" id="UP000070544"/>
    </source>
</evidence>
<dbReference type="Gene3D" id="1.25.40.20">
    <property type="entry name" value="Ankyrin repeat-containing domain"/>
    <property type="match status" value="1"/>
</dbReference>
<dbReference type="InterPro" id="IPR036028">
    <property type="entry name" value="SH3-like_dom_sf"/>
</dbReference>
<keyword evidence="4" id="KW-0175">Coiled coil</keyword>
<evidence type="ECO:0000313" key="6">
    <source>
        <dbReference type="EMBL" id="KXS10004.1"/>
    </source>
</evidence>
<feature type="coiled-coil region" evidence="4">
    <location>
        <begin position="225"/>
        <end position="279"/>
    </location>
</feature>
<feature type="domain" description="SH3" evidence="5">
    <location>
        <begin position="312"/>
        <end position="373"/>
    </location>
</feature>
<evidence type="ECO:0000256" key="4">
    <source>
        <dbReference type="SAM" id="Coils"/>
    </source>
</evidence>
<dbReference type="Pfam" id="PF00023">
    <property type="entry name" value="Ank"/>
    <property type="match status" value="1"/>
</dbReference>
<dbReference type="STRING" id="1344416.A0A138ZZS3"/>
<keyword evidence="2" id="KW-0040">ANK repeat</keyword>
<gene>
    <name evidence="6" type="ORF">M427DRAFT_63057</name>
</gene>
<evidence type="ECO:0000256" key="2">
    <source>
        <dbReference type="PROSITE-ProRule" id="PRU00023"/>
    </source>
</evidence>
<dbReference type="PROSITE" id="PS50002">
    <property type="entry name" value="SH3"/>
    <property type="match status" value="1"/>
</dbReference>
<organism evidence="6 7">
    <name type="scientific">Gonapodya prolifera (strain JEL478)</name>
    <name type="common">Monoblepharis prolifera</name>
    <dbReference type="NCBI Taxonomy" id="1344416"/>
    <lineage>
        <taxon>Eukaryota</taxon>
        <taxon>Fungi</taxon>
        <taxon>Fungi incertae sedis</taxon>
        <taxon>Chytridiomycota</taxon>
        <taxon>Chytridiomycota incertae sedis</taxon>
        <taxon>Monoblepharidomycetes</taxon>
        <taxon>Monoblepharidales</taxon>
        <taxon>Gonapodyaceae</taxon>
        <taxon>Gonapodya</taxon>
    </lineage>
</organism>
<dbReference type="PROSITE" id="PS50088">
    <property type="entry name" value="ANK_REPEAT"/>
    <property type="match status" value="1"/>
</dbReference>
<accession>A0A138ZZS3</accession>
<dbReference type="SUPFAM" id="SSF50044">
    <property type="entry name" value="SH3-domain"/>
    <property type="match status" value="1"/>
</dbReference>
<feature type="repeat" description="ANK" evidence="2">
    <location>
        <begin position="65"/>
        <end position="97"/>
    </location>
</feature>
<dbReference type="PROSITE" id="PS50297">
    <property type="entry name" value="ANK_REP_REGION"/>
    <property type="match status" value="1"/>
</dbReference>
<proteinExistence type="predicted"/>
<dbReference type="EMBL" id="KQ965839">
    <property type="protein sequence ID" value="KXS10004.1"/>
    <property type="molecule type" value="Genomic_DNA"/>
</dbReference>
<dbReference type="InterPro" id="IPR001452">
    <property type="entry name" value="SH3_domain"/>
</dbReference>
<dbReference type="AlphaFoldDB" id="A0A138ZZS3"/>
<dbReference type="InterPro" id="IPR002110">
    <property type="entry name" value="Ankyrin_rpt"/>
</dbReference>
<dbReference type="OrthoDB" id="5340910at2759"/>
<reference evidence="6 7" key="1">
    <citation type="journal article" date="2015" name="Genome Biol. Evol.">
        <title>Phylogenomic analyses indicate that early fungi evolved digesting cell walls of algal ancestors of land plants.</title>
        <authorList>
            <person name="Chang Y."/>
            <person name="Wang S."/>
            <person name="Sekimoto S."/>
            <person name="Aerts A.L."/>
            <person name="Choi C."/>
            <person name="Clum A."/>
            <person name="LaButti K.M."/>
            <person name="Lindquist E.A."/>
            <person name="Yee Ngan C."/>
            <person name="Ohm R.A."/>
            <person name="Salamov A.A."/>
            <person name="Grigoriev I.V."/>
            <person name="Spatafora J.W."/>
            <person name="Berbee M.L."/>
        </authorList>
    </citation>
    <scope>NUCLEOTIDE SEQUENCE [LARGE SCALE GENOMIC DNA]</scope>
    <source>
        <strain evidence="6 7">JEL478</strain>
    </source>
</reference>
<evidence type="ECO:0000256" key="1">
    <source>
        <dbReference type="ARBA" id="ARBA00022443"/>
    </source>
</evidence>
<keyword evidence="1 3" id="KW-0728">SH3 domain</keyword>
<protein>
    <recommendedName>
        <fullName evidence="5">SH3 domain-containing protein</fullName>
    </recommendedName>
</protein>
<dbReference type="Gene3D" id="2.30.30.40">
    <property type="entry name" value="SH3 Domains"/>
    <property type="match status" value="1"/>
</dbReference>
<dbReference type="Proteomes" id="UP000070544">
    <property type="component" value="Unassembled WGS sequence"/>
</dbReference>
<evidence type="ECO:0000256" key="3">
    <source>
        <dbReference type="PROSITE-ProRule" id="PRU00192"/>
    </source>
</evidence>
<evidence type="ECO:0000259" key="5">
    <source>
        <dbReference type="PROSITE" id="PS50002"/>
    </source>
</evidence>
<dbReference type="SUPFAM" id="SSF48403">
    <property type="entry name" value="Ankyrin repeat"/>
    <property type="match status" value="1"/>
</dbReference>
<name>A0A138ZZS3_GONPJ</name>
<keyword evidence="7" id="KW-1185">Reference proteome</keyword>